<feature type="domain" description="PRD" evidence="2">
    <location>
        <begin position="64"/>
        <end position="169"/>
    </location>
</feature>
<dbReference type="Gene3D" id="2.30.24.10">
    <property type="entry name" value="CAT RNA-binding domain"/>
    <property type="match status" value="1"/>
</dbReference>
<dbReference type="SUPFAM" id="SSF50151">
    <property type="entry name" value="SacY-like RNA-binding domain"/>
    <property type="match status" value="1"/>
</dbReference>
<dbReference type="GO" id="GO:0006355">
    <property type="term" value="P:regulation of DNA-templated transcription"/>
    <property type="evidence" value="ECO:0007669"/>
    <property type="project" value="InterPro"/>
</dbReference>
<dbReference type="Gene3D" id="1.10.1790.10">
    <property type="entry name" value="PRD domain"/>
    <property type="match status" value="2"/>
</dbReference>
<reference evidence="3 4" key="1">
    <citation type="submission" date="2016-10" db="EMBL/GenBank/DDBJ databases">
        <authorList>
            <person name="de Groot N.N."/>
        </authorList>
    </citation>
    <scope>NUCLEOTIDE SEQUENCE [LARGE SCALE GENOMIC DNA]</scope>
    <source>
        <strain evidence="3 4">DSM 13760</strain>
    </source>
</reference>
<dbReference type="InterPro" id="IPR036650">
    <property type="entry name" value="CAT_RNA-bd_dom_sf"/>
</dbReference>
<keyword evidence="1" id="KW-0677">Repeat</keyword>
<dbReference type="InterPro" id="IPR011608">
    <property type="entry name" value="PRD"/>
</dbReference>
<proteinExistence type="predicted"/>
<evidence type="ECO:0000313" key="4">
    <source>
        <dbReference type="Proteomes" id="UP000198948"/>
    </source>
</evidence>
<feature type="domain" description="PRD" evidence="2">
    <location>
        <begin position="170"/>
        <end position="280"/>
    </location>
</feature>
<dbReference type="InterPro" id="IPR050661">
    <property type="entry name" value="BglG_antiterminators"/>
</dbReference>
<dbReference type="GO" id="GO:0003723">
    <property type="term" value="F:RNA binding"/>
    <property type="evidence" value="ECO:0007669"/>
    <property type="project" value="InterPro"/>
</dbReference>
<dbReference type="OrthoDB" id="9813552at2"/>
<name>A0A1H9SEF3_9LACT</name>
<organism evidence="3 4">
    <name type="scientific">Isobaculum melis</name>
    <dbReference type="NCBI Taxonomy" id="142588"/>
    <lineage>
        <taxon>Bacteria</taxon>
        <taxon>Bacillati</taxon>
        <taxon>Bacillota</taxon>
        <taxon>Bacilli</taxon>
        <taxon>Lactobacillales</taxon>
        <taxon>Carnobacteriaceae</taxon>
        <taxon>Isobaculum</taxon>
    </lineage>
</organism>
<dbReference type="InterPro" id="IPR036634">
    <property type="entry name" value="PRD_sf"/>
</dbReference>
<dbReference type="Pfam" id="PF03123">
    <property type="entry name" value="CAT_RBD"/>
    <property type="match status" value="1"/>
</dbReference>
<evidence type="ECO:0000259" key="2">
    <source>
        <dbReference type="PROSITE" id="PS51372"/>
    </source>
</evidence>
<evidence type="ECO:0000313" key="3">
    <source>
        <dbReference type="EMBL" id="SER82723.1"/>
    </source>
</evidence>
<evidence type="ECO:0000256" key="1">
    <source>
        <dbReference type="ARBA" id="ARBA00022737"/>
    </source>
</evidence>
<gene>
    <name evidence="3" type="ORF">SAMN04488559_10730</name>
</gene>
<keyword evidence="4" id="KW-1185">Reference proteome</keyword>
<dbReference type="InterPro" id="IPR004341">
    <property type="entry name" value="CAT_RNA-bd_dom"/>
</dbReference>
<dbReference type="EMBL" id="FOHA01000007">
    <property type="protein sequence ID" value="SER82723.1"/>
    <property type="molecule type" value="Genomic_DNA"/>
</dbReference>
<dbReference type="RefSeq" id="WP_092651742.1">
    <property type="nucleotide sequence ID" value="NZ_FOHA01000007.1"/>
</dbReference>
<dbReference type="SUPFAM" id="SSF63520">
    <property type="entry name" value="PTS-regulatory domain, PRD"/>
    <property type="match status" value="2"/>
</dbReference>
<dbReference type="PANTHER" id="PTHR30185:SF15">
    <property type="entry name" value="CRYPTIC BETA-GLUCOSIDE BGL OPERON ANTITERMINATOR"/>
    <property type="match status" value="1"/>
</dbReference>
<sequence>MKIKKFLNNNVVLLKKGSNEIIGFSTGISFNKKVGDDVQESEFEKIFVLDTHAMLEHFSYQLGKCDPRYVELVTKIVDYAKEYYNLRVNDYIYLTLLDHIDFTIQRIKNQVTFQSPLQWEVRRFYPDEYAIGVYAVQLMEKELSIEIPTEEAISIALHFVNVQSQKKDMTVTNKITKFIEDVLTIVKYEYKRGFDEDSFHYSRFVTHLHYFAQNVINHTMSSYEETTLYGQVGKLYPVAFHCVKKIKIYIENTYGMTISENEEIYLTLHIQKLTENVEKEQDDGL</sequence>
<accession>A0A1H9SEF3</accession>
<dbReference type="PROSITE" id="PS51372">
    <property type="entry name" value="PRD_2"/>
    <property type="match status" value="2"/>
</dbReference>
<dbReference type="STRING" id="142588.SAMN04488559_10730"/>
<protein>
    <submittedName>
        <fullName evidence="3">CAT RNA binding domain-containing protein</fullName>
    </submittedName>
</protein>
<dbReference type="Pfam" id="PF00874">
    <property type="entry name" value="PRD"/>
    <property type="match status" value="2"/>
</dbReference>
<dbReference type="PANTHER" id="PTHR30185">
    <property type="entry name" value="CRYPTIC BETA-GLUCOSIDE BGL OPERON ANTITERMINATOR"/>
    <property type="match status" value="1"/>
</dbReference>
<dbReference type="Proteomes" id="UP000198948">
    <property type="component" value="Unassembled WGS sequence"/>
</dbReference>
<dbReference type="SMART" id="SM01061">
    <property type="entry name" value="CAT_RBD"/>
    <property type="match status" value="1"/>
</dbReference>
<dbReference type="AlphaFoldDB" id="A0A1H9SEF3"/>